<dbReference type="Pfam" id="PF14529">
    <property type="entry name" value="Exo_endo_phos_2"/>
    <property type="match status" value="1"/>
</dbReference>
<dbReference type="PANTHER" id="PTHR19446">
    <property type="entry name" value="REVERSE TRANSCRIPTASES"/>
    <property type="match status" value="1"/>
</dbReference>
<dbReference type="GO" id="GO:0004523">
    <property type="term" value="F:RNA-DNA hybrid ribonuclease activity"/>
    <property type="evidence" value="ECO:0007669"/>
    <property type="project" value="InterPro"/>
</dbReference>
<dbReference type="Gene3D" id="3.30.420.10">
    <property type="entry name" value="Ribonuclease H-like superfamily/Ribonuclease H"/>
    <property type="match status" value="1"/>
</dbReference>
<dbReference type="Proteomes" id="UP000553632">
    <property type="component" value="Unassembled WGS sequence"/>
</dbReference>
<dbReference type="CDD" id="cd09276">
    <property type="entry name" value="Rnase_HI_RT_non_LTR"/>
    <property type="match status" value="1"/>
</dbReference>
<dbReference type="OMA" id="DHNYYDH"/>
<dbReference type="InterPro" id="IPR002156">
    <property type="entry name" value="RNaseH_domain"/>
</dbReference>
<evidence type="ECO:0000259" key="1">
    <source>
        <dbReference type="PROSITE" id="PS50878"/>
    </source>
</evidence>
<sequence length="1352" mass="152652">KQEMSCPQHKTKQKNDDHNYYDHNYYDHDHNYYDHDDHNYYDYNYYDYTSWLKILVALFGSLVDDDDAVGSFSSTLEALEELVGYEPNKKLTMDRSENRLLRKQVMDGIINQRDSTDLSYREAVLRGVQPQPGAGPARVFTPNIKNKSIILKTTSDDVNLTNLIPSLRDVLDGLEVVRIKPRQNGIEVIVTPTISVEDVQSKLTSSNIQLTASNAPKLQPEVLMFTGDYLGEADDLLQDIRSHDNTLDPEGWHTVRTNDRYTIFRMNAQQRKKLILKGGCFVKGQKLKCKDIVTVRVCLTCGRAHANPANCRTPAEDRVCVRCGEKHSLRLGECPIEGFPDILKCCLCGEEAPRYTHLSGFTCFRASTSSRSSIYIINDIADRFALVSSLSTDLNTVVASTDVCLVSFYIPPGSDNVDSLWQLSERLLHNDKIVLGGDCNGSHEAWGILHPERRNEAAIRIGKLVMDFASVCLLECTNDNVGLKPTYKHIGFQDDSHESIVDVTFHGTGVDILDWKVDDEEHLSDHFAILFKVNLDTDEEASAPSTLCSGFSYYRTDWHKYSHYLEQHAGMLQLSSIDSVDVLIERERSLIGLLQDAVKFSTPRRKPAKKKFKDWWDDSCRKARSELKKTKRVYGSHSEEYKASRLTYKQLIKTKKAASFENFANNIEHDRNYIRKVKNPARMGGSLLDGDIIPEETVNRLATAYMGSEPYVMDPIGDDEVIEIGLERLDPHLAQRYETPVFQADLGDVKSLLASRRGRWNKVGGSDSLRMKHFASAPDPYLQAVALIVSASVNLGYVPASWKHSEVCFLPKNKNLGKINGVRPISLTNVLGKITEAFILSRLQPIEDELLRSDISYGYLPNRSTIKLVNHIKRSLNRNNPWAVAALDCSNAFGEIKHRYIVDSLVRHHADPRLVMWVKEWLAHRTNSTEYLGIHTQRLSPNGIGTPQGAILSPFLFNLTCYDALVALRRSICNAHPDLAVNLLSYADDSFIIINFQKGTPVYAMDDLTQDIIRLSNEAFQPLGLIISVVKTSVLTSYESTRYVDDTICILGIMISRNLTFYPHLVRVVDKCRSRISLVMRYVRKTYGLTPSTMVRIFDVSVLPVLTYGLGCYGVALAEKRSMALLDRLEISYLKAALRVPRSTPTSEVLLLTGRRPLSEVLLDQLCINFLHKKEVRDNLLIGAGKQLRNKFMKELSIRTNGNVNCDMYELKWKLDRIDTGTRENVILPPDRTVSMSLASSGDNRCYRIFTDGSVSKMTKSAGAALVVFSPSGAMIKQSMWCLPAWSDIMQCELYAIRKALSLCVSMGWKNVNIFTDSLSAMQAMCSSTTKTSTALVHNWLSRIDPEVRIYW</sequence>
<organism evidence="2 3">
    <name type="scientific">Perkinsus olseni</name>
    <name type="common">Perkinsus atlanticus</name>
    <dbReference type="NCBI Taxonomy" id="32597"/>
    <lineage>
        <taxon>Eukaryota</taxon>
        <taxon>Sar</taxon>
        <taxon>Alveolata</taxon>
        <taxon>Perkinsozoa</taxon>
        <taxon>Perkinsea</taxon>
        <taxon>Perkinsida</taxon>
        <taxon>Perkinsidae</taxon>
        <taxon>Perkinsus</taxon>
    </lineage>
</organism>
<dbReference type="EMBL" id="JABANO010020931">
    <property type="protein sequence ID" value="KAF4727660.1"/>
    <property type="molecule type" value="Genomic_DNA"/>
</dbReference>
<dbReference type="InterPro" id="IPR036397">
    <property type="entry name" value="RNaseH_sf"/>
</dbReference>
<comment type="caution">
    <text evidence="2">The sequence shown here is derived from an EMBL/GenBank/DDBJ whole genome shotgun (WGS) entry which is preliminary data.</text>
</comment>
<dbReference type="CDD" id="cd01650">
    <property type="entry name" value="RT_nLTR_like"/>
    <property type="match status" value="1"/>
</dbReference>
<dbReference type="SUPFAM" id="SSF56219">
    <property type="entry name" value="DNase I-like"/>
    <property type="match status" value="1"/>
</dbReference>
<dbReference type="Pfam" id="PF00075">
    <property type="entry name" value="RNase_H"/>
    <property type="match status" value="1"/>
</dbReference>
<dbReference type="InterPro" id="IPR005135">
    <property type="entry name" value="Endo/exonuclease/phosphatase"/>
</dbReference>
<dbReference type="InterPro" id="IPR043502">
    <property type="entry name" value="DNA/RNA_pol_sf"/>
</dbReference>
<feature type="non-terminal residue" evidence="2">
    <location>
        <position position="1"/>
    </location>
</feature>
<proteinExistence type="predicted"/>
<name>A0A7J6S6I4_PEROL</name>
<dbReference type="InterPro" id="IPR036691">
    <property type="entry name" value="Endo/exonu/phosph_ase_sf"/>
</dbReference>
<keyword evidence="3" id="KW-1185">Reference proteome</keyword>
<dbReference type="GO" id="GO:0003676">
    <property type="term" value="F:nucleic acid binding"/>
    <property type="evidence" value="ECO:0007669"/>
    <property type="project" value="InterPro"/>
</dbReference>
<reference evidence="2 3" key="1">
    <citation type="submission" date="2020-04" db="EMBL/GenBank/DDBJ databases">
        <title>Perkinsus olseni comparative genomics.</title>
        <authorList>
            <person name="Bogema D.R."/>
        </authorList>
    </citation>
    <scope>NUCLEOTIDE SEQUENCE [LARGE SCALE GENOMIC DNA]</scope>
    <source>
        <strain evidence="2 3">ATCC PRA-207</strain>
    </source>
</reference>
<dbReference type="PROSITE" id="PS50878">
    <property type="entry name" value="RT_POL"/>
    <property type="match status" value="1"/>
</dbReference>
<feature type="domain" description="Reverse transcriptase" evidence="1">
    <location>
        <begin position="791"/>
        <end position="1055"/>
    </location>
</feature>
<evidence type="ECO:0000313" key="2">
    <source>
        <dbReference type="EMBL" id="KAF4727660.1"/>
    </source>
</evidence>
<protein>
    <recommendedName>
        <fullName evidence="1">Reverse transcriptase domain-containing protein</fullName>
    </recommendedName>
</protein>
<gene>
    <name evidence="2" type="ORF">FOZ63_023019</name>
</gene>
<dbReference type="InterPro" id="IPR000477">
    <property type="entry name" value="RT_dom"/>
</dbReference>
<dbReference type="Pfam" id="PF00078">
    <property type="entry name" value="RVT_1"/>
    <property type="match status" value="1"/>
</dbReference>
<dbReference type="SUPFAM" id="SSF56672">
    <property type="entry name" value="DNA/RNA polymerases"/>
    <property type="match status" value="1"/>
</dbReference>
<dbReference type="InterPro" id="IPR012337">
    <property type="entry name" value="RNaseH-like_sf"/>
</dbReference>
<evidence type="ECO:0000313" key="3">
    <source>
        <dbReference type="Proteomes" id="UP000553632"/>
    </source>
</evidence>
<feature type="non-terminal residue" evidence="2">
    <location>
        <position position="1352"/>
    </location>
</feature>
<dbReference type="SUPFAM" id="SSF53098">
    <property type="entry name" value="Ribonuclease H-like"/>
    <property type="match status" value="1"/>
</dbReference>
<dbReference type="Gene3D" id="3.60.10.10">
    <property type="entry name" value="Endonuclease/exonuclease/phosphatase"/>
    <property type="match status" value="1"/>
</dbReference>
<accession>A0A7J6S6I4</accession>